<dbReference type="GeneID" id="116542110"/>
<gene>
    <name evidence="3" type="primary">MSMB</name>
</gene>
<organism evidence="2 3">
    <name type="scientific">Sapajus apella</name>
    <name type="common">Brown-capped capuchin</name>
    <name type="synonym">Cebus apella</name>
    <dbReference type="NCBI Taxonomy" id="9515"/>
    <lineage>
        <taxon>Eukaryota</taxon>
        <taxon>Metazoa</taxon>
        <taxon>Chordata</taxon>
        <taxon>Craniata</taxon>
        <taxon>Vertebrata</taxon>
        <taxon>Euteleostomi</taxon>
        <taxon>Mammalia</taxon>
        <taxon>Eutheria</taxon>
        <taxon>Euarchontoglires</taxon>
        <taxon>Primates</taxon>
        <taxon>Haplorrhini</taxon>
        <taxon>Platyrrhini</taxon>
        <taxon>Cebidae</taxon>
        <taxon>Cebinae</taxon>
        <taxon>Sapajus</taxon>
    </lineage>
</organism>
<dbReference type="RefSeq" id="XP_032122760.1">
    <property type="nucleotide sequence ID" value="XM_032266869.1"/>
</dbReference>
<sequence length="98" mass="10845">MNVLLGRLVILATFVTLCNASCYLIPNKIVPGESTKVLLYLWDMTKTTARKSSSKRTASILWWRRRTQITPVMSPNGYRNVLLVGTGLPGQASFSTGL</sequence>
<reference evidence="3" key="1">
    <citation type="submission" date="2025-08" db="UniProtKB">
        <authorList>
            <consortium name="RefSeq"/>
        </authorList>
    </citation>
    <scope>IDENTIFICATION</scope>
    <source>
        <tissue evidence="3">Blood</tissue>
    </source>
</reference>
<name>A0A6J3GYA7_SAPAP</name>
<protein>
    <submittedName>
        <fullName evidence="3">Beta-microseminoprotein isoform X2</fullName>
    </submittedName>
</protein>
<keyword evidence="1" id="KW-0732">Signal</keyword>
<evidence type="ECO:0000313" key="3">
    <source>
        <dbReference type="RefSeq" id="XP_032122760.1"/>
    </source>
</evidence>
<accession>A0A6J3GYA7</accession>
<evidence type="ECO:0000313" key="2">
    <source>
        <dbReference type="Proteomes" id="UP000504640"/>
    </source>
</evidence>
<feature type="chain" id="PRO_5027021005" evidence="1">
    <location>
        <begin position="21"/>
        <end position="98"/>
    </location>
</feature>
<dbReference type="CTD" id="4477"/>
<dbReference type="Proteomes" id="UP000504640">
    <property type="component" value="Unplaced"/>
</dbReference>
<feature type="signal peptide" evidence="1">
    <location>
        <begin position="1"/>
        <end position="20"/>
    </location>
</feature>
<dbReference type="AlphaFoldDB" id="A0A6J3GYA7"/>
<keyword evidence="2" id="KW-1185">Reference proteome</keyword>
<evidence type="ECO:0000256" key="1">
    <source>
        <dbReference type="SAM" id="SignalP"/>
    </source>
</evidence>
<proteinExistence type="predicted"/>